<dbReference type="Proteomes" id="UP001566132">
    <property type="component" value="Unassembled WGS sequence"/>
</dbReference>
<organism evidence="2 3">
    <name type="scientific">Hypothenemus hampei</name>
    <name type="common">Coffee berry borer</name>
    <dbReference type="NCBI Taxonomy" id="57062"/>
    <lineage>
        <taxon>Eukaryota</taxon>
        <taxon>Metazoa</taxon>
        <taxon>Ecdysozoa</taxon>
        <taxon>Arthropoda</taxon>
        <taxon>Hexapoda</taxon>
        <taxon>Insecta</taxon>
        <taxon>Pterygota</taxon>
        <taxon>Neoptera</taxon>
        <taxon>Endopterygota</taxon>
        <taxon>Coleoptera</taxon>
        <taxon>Polyphaga</taxon>
        <taxon>Cucujiformia</taxon>
        <taxon>Curculionidae</taxon>
        <taxon>Scolytinae</taxon>
        <taxon>Hypothenemus</taxon>
    </lineage>
</organism>
<evidence type="ECO:0000313" key="2">
    <source>
        <dbReference type="EMBL" id="KAL1489596.1"/>
    </source>
</evidence>
<keyword evidence="3" id="KW-1185">Reference proteome</keyword>
<comment type="caution">
    <text evidence="2">The sequence shown here is derived from an EMBL/GenBank/DDBJ whole genome shotgun (WGS) entry which is preliminary data.</text>
</comment>
<evidence type="ECO:0000256" key="1">
    <source>
        <dbReference type="SAM" id="MobiDB-lite"/>
    </source>
</evidence>
<gene>
    <name evidence="2" type="ORF">ABEB36_013545</name>
</gene>
<sequence length="93" mass="10728">MQFTRIFRFHQSPRVKAYLLTSRILRVSTFPSSIYSLHKGKRFITFAKPSGDLADKITRLESHRTGLGHDEQKTACSPDPPNTLEELRQELQV</sequence>
<name>A0ABD1E924_HYPHA</name>
<feature type="compositionally biased region" description="Basic and acidic residues" evidence="1">
    <location>
        <begin position="64"/>
        <end position="73"/>
    </location>
</feature>
<evidence type="ECO:0000313" key="3">
    <source>
        <dbReference type="Proteomes" id="UP001566132"/>
    </source>
</evidence>
<reference evidence="2 3" key="1">
    <citation type="submission" date="2024-05" db="EMBL/GenBank/DDBJ databases">
        <title>Genetic variation in Jamaican populations of the coffee berry borer (Hypothenemus hampei).</title>
        <authorList>
            <person name="Errbii M."/>
            <person name="Myrie A."/>
        </authorList>
    </citation>
    <scope>NUCLEOTIDE SEQUENCE [LARGE SCALE GENOMIC DNA]</scope>
    <source>
        <strain evidence="2">JA-Hopewell-2020-01-JO</strain>
        <tissue evidence="2">Whole body</tissue>
    </source>
</reference>
<protein>
    <submittedName>
        <fullName evidence="2">Uncharacterized protein</fullName>
    </submittedName>
</protein>
<proteinExistence type="predicted"/>
<dbReference type="AlphaFoldDB" id="A0ABD1E924"/>
<accession>A0ABD1E924</accession>
<dbReference type="EMBL" id="JBDJPC010000011">
    <property type="protein sequence ID" value="KAL1489596.1"/>
    <property type="molecule type" value="Genomic_DNA"/>
</dbReference>
<feature type="region of interest" description="Disordered" evidence="1">
    <location>
        <begin position="64"/>
        <end position="93"/>
    </location>
</feature>